<evidence type="ECO:0000313" key="1">
    <source>
        <dbReference type="EMBL" id="MCI25731.1"/>
    </source>
</evidence>
<name>A0A392QMW3_9FABA</name>
<accession>A0A392QMW3</accession>
<dbReference type="Proteomes" id="UP000265520">
    <property type="component" value="Unassembled WGS sequence"/>
</dbReference>
<sequence length="78" mass="9141">MDTASKIWKELKDQFYQGDVFRISDIQEEIYTLKQGVLQFDLILLLSAQGKKANILLNGDADFRHFVDCVEWNYLDIL</sequence>
<keyword evidence="1" id="KW-0808">Transferase</keyword>
<dbReference type="GO" id="GO:0016740">
    <property type="term" value="F:transferase activity"/>
    <property type="evidence" value="ECO:0007669"/>
    <property type="project" value="UniProtKB-KW"/>
</dbReference>
<reference evidence="1 2" key="1">
    <citation type="journal article" date="2018" name="Front. Plant Sci.">
        <title>Red Clover (Trifolium pratense) and Zigzag Clover (T. medium) - A Picture of Genomic Similarities and Differences.</title>
        <authorList>
            <person name="Dluhosova J."/>
            <person name="Istvanek J."/>
            <person name="Nedelnik J."/>
            <person name="Repkova J."/>
        </authorList>
    </citation>
    <scope>NUCLEOTIDE SEQUENCE [LARGE SCALE GENOMIC DNA]</scope>
    <source>
        <strain evidence="2">cv. 10/8</strain>
        <tissue evidence="1">Leaf</tissue>
    </source>
</reference>
<protein>
    <submittedName>
        <fullName evidence="1">Flavonol sulfotransferase-like protein</fullName>
    </submittedName>
</protein>
<proteinExistence type="predicted"/>
<dbReference type="EMBL" id="LXQA010149007">
    <property type="protein sequence ID" value="MCI25731.1"/>
    <property type="molecule type" value="Genomic_DNA"/>
</dbReference>
<evidence type="ECO:0000313" key="2">
    <source>
        <dbReference type="Proteomes" id="UP000265520"/>
    </source>
</evidence>
<dbReference type="AlphaFoldDB" id="A0A392QMW3"/>
<organism evidence="1 2">
    <name type="scientific">Trifolium medium</name>
    <dbReference type="NCBI Taxonomy" id="97028"/>
    <lineage>
        <taxon>Eukaryota</taxon>
        <taxon>Viridiplantae</taxon>
        <taxon>Streptophyta</taxon>
        <taxon>Embryophyta</taxon>
        <taxon>Tracheophyta</taxon>
        <taxon>Spermatophyta</taxon>
        <taxon>Magnoliopsida</taxon>
        <taxon>eudicotyledons</taxon>
        <taxon>Gunneridae</taxon>
        <taxon>Pentapetalae</taxon>
        <taxon>rosids</taxon>
        <taxon>fabids</taxon>
        <taxon>Fabales</taxon>
        <taxon>Fabaceae</taxon>
        <taxon>Papilionoideae</taxon>
        <taxon>50 kb inversion clade</taxon>
        <taxon>NPAAA clade</taxon>
        <taxon>Hologalegina</taxon>
        <taxon>IRL clade</taxon>
        <taxon>Trifolieae</taxon>
        <taxon>Trifolium</taxon>
    </lineage>
</organism>
<comment type="caution">
    <text evidence="1">The sequence shown here is derived from an EMBL/GenBank/DDBJ whole genome shotgun (WGS) entry which is preliminary data.</text>
</comment>
<keyword evidence="2" id="KW-1185">Reference proteome</keyword>